<gene>
    <name evidence="2" type="ORF">HDF22_005678</name>
</gene>
<feature type="domain" description="Bacteriophage CI repressor N-terminal" evidence="1">
    <location>
        <begin position="7"/>
        <end position="66"/>
    </location>
</feature>
<dbReference type="Gene3D" id="1.10.260.40">
    <property type="entry name" value="lambda repressor-like DNA-binding domains"/>
    <property type="match status" value="1"/>
</dbReference>
<protein>
    <submittedName>
        <fullName evidence="2">Vacuolar-type H+-ATPase subunit I/STV1</fullName>
    </submittedName>
</protein>
<dbReference type="RefSeq" id="WP_183590000.1">
    <property type="nucleotide sequence ID" value="NZ_JACHCA010000025.1"/>
</dbReference>
<comment type="caution">
    <text evidence="2">The sequence shown here is derived from an EMBL/GenBank/DDBJ whole genome shotgun (WGS) entry which is preliminary data.</text>
</comment>
<proteinExistence type="predicted"/>
<dbReference type="Pfam" id="PF07022">
    <property type="entry name" value="Phage_CI_repr"/>
    <property type="match status" value="1"/>
</dbReference>
<evidence type="ECO:0000259" key="1">
    <source>
        <dbReference type="Pfam" id="PF07022"/>
    </source>
</evidence>
<evidence type="ECO:0000313" key="3">
    <source>
        <dbReference type="Proteomes" id="UP000548326"/>
    </source>
</evidence>
<organism evidence="2 3">
    <name type="scientific">Mucilaginibacter lappiensis</name>
    <dbReference type="NCBI Taxonomy" id="354630"/>
    <lineage>
        <taxon>Bacteria</taxon>
        <taxon>Pseudomonadati</taxon>
        <taxon>Bacteroidota</taxon>
        <taxon>Sphingobacteriia</taxon>
        <taxon>Sphingobacteriales</taxon>
        <taxon>Sphingobacteriaceae</taxon>
        <taxon>Mucilaginibacter</taxon>
    </lineage>
</organism>
<dbReference type="InterPro" id="IPR010744">
    <property type="entry name" value="Phage_CI_N"/>
</dbReference>
<dbReference type="Proteomes" id="UP000548326">
    <property type="component" value="Unassembled WGS sequence"/>
</dbReference>
<dbReference type="GO" id="GO:0045892">
    <property type="term" value="P:negative regulation of DNA-templated transcription"/>
    <property type="evidence" value="ECO:0007669"/>
    <property type="project" value="InterPro"/>
</dbReference>
<evidence type="ECO:0000313" key="2">
    <source>
        <dbReference type="EMBL" id="MBB6131527.1"/>
    </source>
</evidence>
<name>A0A841JKP8_9SPHI</name>
<accession>A0A841JKP8</accession>
<dbReference type="InterPro" id="IPR010982">
    <property type="entry name" value="Lambda_DNA-bd_dom_sf"/>
</dbReference>
<dbReference type="GO" id="GO:0003677">
    <property type="term" value="F:DNA binding"/>
    <property type="evidence" value="ECO:0007669"/>
    <property type="project" value="InterPro"/>
</dbReference>
<dbReference type="AlphaFoldDB" id="A0A841JKP8"/>
<dbReference type="EMBL" id="JACHCA010000025">
    <property type="protein sequence ID" value="MBB6131527.1"/>
    <property type="molecule type" value="Genomic_DNA"/>
</dbReference>
<sequence length="128" mass="15207">MKDRIEILNRIKSRYHLKTDLELSKFLGIGATTLGMWRKRNHVDFEVIFNKCDEDTVFWILTGKEQQLTVATDMPEELKKKIQEAPEGESLIKQLFQSKDELIAYLRQDNEQLKEQLKELKEKRDNKP</sequence>
<reference evidence="2 3" key="1">
    <citation type="submission" date="2020-08" db="EMBL/GenBank/DDBJ databases">
        <title>Genomic Encyclopedia of Type Strains, Phase IV (KMG-V): Genome sequencing to study the core and pangenomes of soil and plant-associated prokaryotes.</title>
        <authorList>
            <person name="Whitman W."/>
        </authorList>
    </citation>
    <scope>NUCLEOTIDE SEQUENCE [LARGE SCALE GENOMIC DNA]</scope>
    <source>
        <strain evidence="2 3">MP601</strain>
    </source>
</reference>